<dbReference type="RefSeq" id="WP_140464658.1">
    <property type="nucleotide sequence ID" value="NZ_RCYZ01000001.1"/>
</dbReference>
<proteinExistence type="predicted"/>
<dbReference type="Proteomes" id="UP000317646">
    <property type="component" value="Unassembled WGS sequence"/>
</dbReference>
<name>A0A502HF09_9BACT</name>
<sequence length="655" mass="70798">MRATCETCGQLQPPDWQPGDLCGQCGGVVRREKRCHWCVKLTPDGKFCRHCGAGQVPGEQFGAARWLKHLGIDQFALPDRLAAMDPEQAAHFTRLYQQHAMVAERHVQDVAYAEGFARQRGWARACEETLLPLLPLPEADLKALTLPPHRGTTDLELLLEIRQQSPLVVARLLGALARIRLWQAGALSYAALGLGADVELALPHLQDPDPAVRLEVALTLSHWRFGINGAAFGKNAIEVVLREAAAGPLALEAGTNLALLAAAWQGKPQAVRPEALASEDPEIAFAAALAHYAPEPLLGALRVPRRQFAAALVLTRAGVEVGLAALLPAFTDDERDSTLRALANQGRPRPDLRAYFKAALAGPQAVPPHTRDALRGLLALDLQPGDAARLLREHPDRHFGAQLLKNPALTPPDLADLCRAYVELNLFTNNNLPGGLFPALPPGFVAEHWRTAPADSLQGLSGLARQRLETGPPAEVQALHTFLRGVLWDEAAPLAARRQANQLLISWYEGYHQSPTLALGFTEAAAGWYFGSWAAYVAYFVHGAQHLGVLIGLETEDKFLRPLQGAAEAPPAETAAFVQALAALPPPLVAQFRAALVGLARHYTRWGMVNRWAVQVLAQLQAHAPWRAAVRADLASLADAPDDQAAYLASQALAQ</sequence>
<reference evidence="1 2" key="1">
    <citation type="journal article" date="2019" name="Environ. Microbiol.">
        <title>Species interactions and distinct microbial communities in high Arctic permafrost affected cryosols are associated with the CH4 and CO2 gas fluxes.</title>
        <authorList>
            <person name="Altshuler I."/>
            <person name="Hamel J."/>
            <person name="Turney S."/>
            <person name="Magnuson E."/>
            <person name="Levesque R."/>
            <person name="Greer C."/>
            <person name="Whyte L.G."/>
        </authorList>
    </citation>
    <scope>NUCLEOTIDE SEQUENCE [LARGE SCALE GENOMIC DNA]</scope>
    <source>
        <strain evidence="1 2">S9.2P</strain>
    </source>
</reference>
<evidence type="ECO:0000313" key="1">
    <source>
        <dbReference type="EMBL" id="TPG72016.1"/>
    </source>
</evidence>
<protein>
    <submittedName>
        <fullName evidence="1">Zinc ribbon domain-containing protein</fullName>
    </submittedName>
</protein>
<dbReference type="OrthoDB" id="859434at2"/>
<accession>A0A502HF09</accession>
<organism evidence="1 2">
    <name type="scientific">Hymenobacter nivis</name>
    <dbReference type="NCBI Taxonomy" id="1850093"/>
    <lineage>
        <taxon>Bacteria</taxon>
        <taxon>Pseudomonadati</taxon>
        <taxon>Bacteroidota</taxon>
        <taxon>Cytophagia</taxon>
        <taxon>Cytophagales</taxon>
        <taxon>Hymenobacteraceae</taxon>
        <taxon>Hymenobacter</taxon>
    </lineage>
</organism>
<evidence type="ECO:0000313" key="2">
    <source>
        <dbReference type="Proteomes" id="UP000317646"/>
    </source>
</evidence>
<keyword evidence="2" id="KW-1185">Reference proteome</keyword>
<dbReference type="EMBL" id="RCYZ01000001">
    <property type="protein sequence ID" value="TPG72016.1"/>
    <property type="molecule type" value="Genomic_DNA"/>
</dbReference>
<dbReference type="AlphaFoldDB" id="A0A502HF09"/>
<gene>
    <name evidence="1" type="ORF">EAH73_01865</name>
</gene>
<comment type="caution">
    <text evidence="1">The sequence shown here is derived from an EMBL/GenBank/DDBJ whole genome shotgun (WGS) entry which is preliminary data.</text>
</comment>